<dbReference type="HOGENOM" id="CLU_041243_0_2_0"/>
<dbReference type="EC" id="2.7.1.39" evidence="7 8"/>
<dbReference type="GO" id="GO:0005737">
    <property type="term" value="C:cytoplasm"/>
    <property type="evidence" value="ECO:0007669"/>
    <property type="project" value="UniProtKB-SubCell"/>
</dbReference>
<dbReference type="Pfam" id="PF00288">
    <property type="entry name" value="GHMP_kinases_N"/>
    <property type="match status" value="1"/>
</dbReference>
<proteinExistence type="inferred from homology"/>
<dbReference type="eggNOG" id="COG0083">
    <property type="taxonomic scope" value="Bacteria"/>
</dbReference>
<dbReference type="UniPathway" id="UPA00050">
    <property type="reaction ID" value="UER00064"/>
</dbReference>
<feature type="domain" description="GHMP kinase N-terminal" evidence="9">
    <location>
        <begin position="63"/>
        <end position="145"/>
    </location>
</feature>
<evidence type="ECO:0000259" key="9">
    <source>
        <dbReference type="Pfam" id="PF00288"/>
    </source>
</evidence>
<organism evidence="11 12">
    <name type="scientific">Aminomonas paucivorans DSM 12260</name>
    <dbReference type="NCBI Taxonomy" id="584708"/>
    <lineage>
        <taxon>Bacteria</taxon>
        <taxon>Thermotogati</taxon>
        <taxon>Synergistota</taxon>
        <taxon>Synergistia</taxon>
        <taxon>Synergistales</taxon>
        <taxon>Synergistaceae</taxon>
        <taxon>Aminomonas</taxon>
    </lineage>
</organism>
<dbReference type="SUPFAM" id="SSF55060">
    <property type="entry name" value="GHMP Kinase, C-terminal domain"/>
    <property type="match status" value="1"/>
</dbReference>
<dbReference type="AlphaFoldDB" id="E3CV49"/>
<dbReference type="Gene3D" id="3.30.230.10">
    <property type="match status" value="1"/>
</dbReference>
<dbReference type="OrthoDB" id="9769912at2"/>
<evidence type="ECO:0000256" key="2">
    <source>
        <dbReference type="ARBA" id="ARBA00022679"/>
    </source>
</evidence>
<evidence type="ECO:0000256" key="7">
    <source>
        <dbReference type="HAMAP-Rule" id="MF_00384"/>
    </source>
</evidence>
<dbReference type="InterPro" id="IPR006204">
    <property type="entry name" value="GHMP_kinase_N_dom"/>
</dbReference>
<evidence type="ECO:0000256" key="4">
    <source>
        <dbReference type="ARBA" id="ARBA00022741"/>
    </source>
</evidence>
<dbReference type="Gene3D" id="3.30.70.890">
    <property type="entry name" value="GHMP kinase, C-terminal domain"/>
    <property type="match status" value="1"/>
</dbReference>
<comment type="catalytic activity">
    <reaction evidence="7">
        <text>L-homoserine + ATP = O-phospho-L-homoserine + ADP + H(+)</text>
        <dbReference type="Rhea" id="RHEA:13985"/>
        <dbReference type="ChEBI" id="CHEBI:15378"/>
        <dbReference type="ChEBI" id="CHEBI:30616"/>
        <dbReference type="ChEBI" id="CHEBI:57476"/>
        <dbReference type="ChEBI" id="CHEBI:57590"/>
        <dbReference type="ChEBI" id="CHEBI:456216"/>
        <dbReference type="EC" id="2.7.1.39"/>
    </reaction>
</comment>
<keyword evidence="12" id="KW-1185">Reference proteome</keyword>
<comment type="subcellular location">
    <subcellularLocation>
        <location evidence="7">Cytoplasm</location>
    </subcellularLocation>
</comment>
<dbReference type="InterPro" id="IPR014721">
    <property type="entry name" value="Ribsml_uS5_D2-typ_fold_subgr"/>
</dbReference>
<comment type="similarity">
    <text evidence="7">Belongs to the GHMP kinase family. Homoserine kinase subfamily.</text>
</comment>
<dbReference type="GO" id="GO:0005524">
    <property type="term" value="F:ATP binding"/>
    <property type="evidence" value="ECO:0007669"/>
    <property type="project" value="UniProtKB-UniRule"/>
</dbReference>
<dbReference type="InterPro" id="IPR013750">
    <property type="entry name" value="GHMP_kinase_C_dom"/>
</dbReference>
<evidence type="ECO:0000313" key="12">
    <source>
        <dbReference type="Proteomes" id="UP000005096"/>
    </source>
</evidence>
<dbReference type="HAMAP" id="MF_00384">
    <property type="entry name" value="Homoser_kinase"/>
    <property type="match status" value="1"/>
</dbReference>
<dbReference type="PRINTS" id="PR00958">
    <property type="entry name" value="HOMSERKINASE"/>
</dbReference>
<evidence type="ECO:0000313" key="11">
    <source>
        <dbReference type="EMBL" id="EFQ24136.1"/>
    </source>
</evidence>
<dbReference type="Pfam" id="PF08544">
    <property type="entry name" value="GHMP_kinases_C"/>
    <property type="match status" value="1"/>
</dbReference>
<reference evidence="11 12" key="1">
    <citation type="journal article" date="2010" name="Stand. Genomic Sci.">
        <title>Non-contiguous finished genome sequence of Aminomonas paucivorans type strain (GLU-3).</title>
        <authorList>
            <person name="Pitluck S."/>
            <person name="Yasawong M."/>
            <person name="Held B."/>
            <person name="Lapidus A."/>
            <person name="Nolan M."/>
            <person name="Copeland A."/>
            <person name="Lucas S."/>
            <person name="Del Rio T.G."/>
            <person name="Tice H."/>
            <person name="Cheng J.F."/>
            <person name="Chertkov O."/>
            <person name="Goodwin L."/>
            <person name="Tapia R."/>
            <person name="Han C."/>
            <person name="Liolios K."/>
            <person name="Ivanova N."/>
            <person name="Mavromatis K."/>
            <person name="Ovchinnikova G."/>
            <person name="Pati A."/>
            <person name="Chen A."/>
            <person name="Palaniappan K."/>
            <person name="Land M."/>
            <person name="Hauser L."/>
            <person name="Chang Y.J."/>
            <person name="Jeffries C.D."/>
            <person name="Pukall R."/>
            <person name="Spring S."/>
            <person name="Rohde M."/>
            <person name="Sikorski J."/>
            <person name="Goker M."/>
            <person name="Woyke T."/>
            <person name="Bristow J."/>
            <person name="Eisen J.A."/>
            <person name="Markowitz V."/>
            <person name="Hugenholtz P."/>
            <person name="Kyrpides N.C."/>
            <person name="Klenk H.P."/>
        </authorList>
    </citation>
    <scope>NUCLEOTIDE SEQUENCE [LARGE SCALE GENOMIC DNA]</scope>
    <source>
        <strain evidence="11 12">DSM 12260</strain>
    </source>
</reference>
<dbReference type="GO" id="GO:0004413">
    <property type="term" value="F:homoserine kinase activity"/>
    <property type="evidence" value="ECO:0007669"/>
    <property type="project" value="UniProtKB-UniRule"/>
</dbReference>
<feature type="domain" description="GHMP kinase C-terminal" evidence="10">
    <location>
        <begin position="214"/>
        <end position="283"/>
    </location>
</feature>
<dbReference type="InterPro" id="IPR000870">
    <property type="entry name" value="Homoserine_kinase"/>
</dbReference>
<dbReference type="PaxDb" id="584708-Apau_1718"/>
<accession>E3CV49</accession>
<keyword evidence="2 7" id="KW-0808">Transferase</keyword>
<dbReference type="STRING" id="584708.Apau_1718"/>
<keyword evidence="7" id="KW-0963">Cytoplasm</keyword>
<keyword evidence="1 7" id="KW-0028">Amino-acid biosynthesis</keyword>
<protein>
    <recommendedName>
        <fullName evidence="7 8">Homoserine kinase</fullName>
        <shortName evidence="7">HK</shortName>
        <shortName evidence="7">HSK</shortName>
        <ecNumber evidence="7 8">2.7.1.39</ecNumber>
    </recommendedName>
</protein>
<dbReference type="NCBIfam" id="TIGR00191">
    <property type="entry name" value="thrB"/>
    <property type="match status" value="1"/>
</dbReference>
<evidence type="ECO:0000256" key="5">
    <source>
        <dbReference type="ARBA" id="ARBA00022777"/>
    </source>
</evidence>
<dbReference type="Proteomes" id="UP000005096">
    <property type="component" value="Chromosome"/>
</dbReference>
<dbReference type="PANTHER" id="PTHR20861">
    <property type="entry name" value="HOMOSERINE/4-DIPHOSPHOCYTIDYL-2-C-METHYL-D-ERYTHRITOL KINASE"/>
    <property type="match status" value="1"/>
</dbReference>
<evidence type="ECO:0000256" key="3">
    <source>
        <dbReference type="ARBA" id="ARBA00022697"/>
    </source>
</evidence>
<evidence type="ECO:0000256" key="8">
    <source>
        <dbReference type="NCBIfam" id="TIGR00191"/>
    </source>
</evidence>
<evidence type="ECO:0000259" key="10">
    <source>
        <dbReference type="Pfam" id="PF08544"/>
    </source>
</evidence>
<dbReference type="SUPFAM" id="SSF54211">
    <property type="entry name" value="Ribosomal protein S5 domain 2-like"/>
    <property type="match status" value="1"/>
</dbReference>
<comment type="function">
    <text evidence="7">Catalyzes the ATP-dependent phosphorylation of L-homoserine to L-homoserine phosphate.</text>
</comment>
<evidence type="ECO:0000256" key="1">
    <source>
        <dbReference type="ARBA" id="ARBA00022605"/>
    </source>
</evidence>
<comment type="pathway">
    <text evidence="7">Amino-acid biosynthesis; L-threonine biosynthesis; L-threonine from L-aspartate: step 4/5.</text>
</comment>
<comment type="caution">
    <text evidence="7">Lacks conserved residue(s) required for the propagation of feature annotation.</text>
</comment>
<keyword evidence="6 7" id="KW-0067">ATP-binding</keyword>
<name>E3CV49_9BACT</name>
<sequence>MSVPLLSVRTPATSANLGSGFDTLGMALSLYNLFEVTERLPEGEYRSEAIGEGALELADPGRNLVVRSYEIACRRFGVAGTGFALRSHNVIPLYRGLGSSAGAVVAGVLLAQELNGLTLPREELLRTMVEIEGHPDNVAPCYLGGMVVSCWDGSELRTVRLPALPEDLLVVVAVPDVQVKTREARAALPEQVCFGDAVFTLGRAALLTAAWATGQWDLLAWGMDDRLHQPYRAKLFPGGEVIMDRVREIPGCLGVAISGSGPSVVALVKGRPRRVAETLCGTFSEHGVRSQFFVLDGNGSGAVVQRTFPFEKASSSQGVASGGKG</sequence>
<dbReference type="PANTHER" id="PTHR20861:SF1">
    <property type="entry name" value="HOMOSERINE KINASE"/>
    <property type="match status" value="1"/>
</dbReference>
<dbReference type="GO" id="GO:0009088">
    <property type="term" value="P:threonine biosynthetic process"/>
    <property type="evidence" value="ECO:0007669"/>
    <property type="project" value="UniProtKB-UniRule"/>
</dbReference>
<keyword evidence="3 7" id="KW-0791">Threonine biosynthesis</keyword>
<dbReference type="PIRSF" id="PIRSF000676">
    <property type="entry name" value="Homoser_kin"/>
    <property type="match status" value="1"/>
</dbReference>
<keyword evidence="4 7" id="KW-0547">Nucleotide-binding</keyword>
<evidence type="ECO:0000256" key="6">
    <source>
        <dbReference type="ARBA" id="ARBA00022840"/>
    </source>
</evidence>
<dbReference type="InterPro" id="IPR020568">
    <property type="entry name" value="Ribosomal_Su5_D2-typ_SF"/>
</dbReference>
<dbReference type="RefSeq" id="WP_006301357.1">
    <property type="nucleotide sequence ID" value="NZ_CM001022.1"/>
</dbReference>
<keyword evidence="5 7" id="KW-0418">Kinase</keyword>
<gene>
    <name evidence="7" type="primary">thrB</name>
    <name evidence="11" type="ORF">Apau_1718</name>
</gene>
<dbReference type="EMBL" id="CM001022">
    <property type="protein sequence ID" value="EFQ24136.1"/>
    <property type="molecule type" value="Genomic_DNA"/>
</dbReference>
<dbReference type="InterPro" id="IPR036554">
    <property type="entry name" value="GHMP_kinase_C_sf"/>
</dbReference>